<feature type="compositionally biased region" description="Basic and acidic residues" evidence="1">
    <location>
        <begin position="420"/>
        <end position="430"/>
    </location>
</feature>
<proteinExistence type="predicted"/>
<evidence type="ECO:0000313" key="2">
    <source>
        <dbReference type="EMBL" id="RZS41300.1"/>
    </source>
</evidence>
<feature type="compositionally biased region" description="Low complexity" evidence="1">
    <location>
        <begin position="406"/>
        <end position="415"/>
    </location>
</feature>
<feature type="region of interest" description="Disordered" evidence="1">
    <location>
        <begin position="208"/>
        <end position="446"/>
    </location>
</feature>
<feature type="compositionally biased region" description="Pro residues" evidence="1">
    <location>
        <begin position="220"/>
        <end position="243"/>
    </location>
</feature>
<dbReference type="Proteomes" id="UP000294257">
    <property type="component" value="Unassembled WGS sequence"/>
</dbReference>
<dbReference type="RefSeq" id="WP_130344228.1">
    <property type="nucleotide sequence ID" value="NZ_SGWQ01000003.1"/>
</dbReference>
<gene>
    <name evidence="2" type="ORF">EV193_103622</name>
</gene>
<reference evidence="2 3" key="1">
    <citation type="submission" date="2019-02" db="EMBL/GenBank/DDBJ databases">
        <title>Genomic Encyclopedia of Type Strains, Phase IV (KMG-IV): sequencing the most valuable type-strain genomes for metagenomic binning, comparative biology and taxonomic classification.</title>
        <authorList>
            <person name="Goeker M."/>
        </authorList>
    </citation>
    <scope>NUCLEOTIDE SEQUENCE [LARGE SCALE GENOMIC DNA]</scope>
    <source>
        <strain evidence="2 3">DSM 101727</strain>
    </source>
</reference>
<dbReference type="EMBL" id="SGWQ01000003">
    <property type="protein sequence ID" value="RZS41300.1"/>
    <property type="molecule type" value="Genomic_DNA"/>
</dbReference>
<dbReference type="OrthoDB" id="5168860at2"/>
<feature type="compositionally biased region" description="Basic and acidic residues" evidence="1">
    <location>
        <begin position="299"/>
        <end position="308"/>
    </location>
</feature>
<evidence type="ECO:0000313" key="3">
    <source>
        <dbReference type="Proteomes" id="UP000294257"/>
    </source>
</evidence>
<organism evidence="2 3">
    <name type="scientific">Herbihabitans rhizosphaerae</name>
    <dbReference type="NCBI Taxonomy" id="1872711"/>
    <lineage>
        <taxon>Bacteria</taxon>
        <taxon>Bacillati</taxon>
        <taxon>Actinomycetota</taxon>
        <taxon>Actinomycetes</taxon>
        <taxon>Pseudonocardiales</taxon>
        <taxon>Pseudonocardiaceae</taxon>
        <taxon>Herbihabitans</taxon>
    </lineage>
</organism>
<sequence>MTQVVDRVSLPIRIHDLLLALAGRIDDDGLSDARELVASAELDRSLEMIAGCLTAGGIPVTPTERDELRRMFSEAHCDDSVIENLVVATVAAPPHRFAPGEAGPAGADQGVADAVRRVLDVLPDVRAVHAVWRLTPAGAATGPVPHRVVLIEIGADGFAPATSYRVENALRRAGIRATVEVVAANGRRQEYHRAALAKARMIDVGVSAGSSLPERTSRPSTPPPAKPAAPAEPAPRAETPPPARRSVEEPVRDKPVSQDKPRETVPPPTRVESTAQIPKVPAEPAPRAEKPVAPAEPPKPVEERKPEPVAEATKPEPTTPSSTPSSTDSAMSSFQSFTDRPDLTERTDRTDPPEQRPDRTESVANPKRGDSASRRSKDVDADLSDQERDLLRQLHEELAKREQADSTPSASRSSSTGRWQVDRSGRERGESSMINGIPPEQPPYPG</sequence>
<dbReference type="AlphaFoldDB" id="A0A4Q7KY62"/>
<feature type="compositionally biased region" description="Basic and acidic residues" evidence="1">
    <location>
        <begin position="245"/>
        <end position="263"/>
    </location>
</feature>
<protein>
    <submittedName>
        <fullName evidence="2">Uncharacterized protein</fullName>
    </submittedName>
</protein>
<feature type="compositionally biased region" description="Low complexity" evidence="1">
    <location>
        <begin position="309"/>
        <end position="333"/>
    </location>
</feature>
<keyword evidence="3" id="KW-1185">Reference proteome</keyword>
<name>A0A4Q7KY62_9PSEU</name>
<comment type="caution">
    <text evidence="2">The sequence shown here is derived from an EMBL/GenBank/DDBJ whole genome shotgun (WGS) entry which is preliminary data.</text>
</comment>
<evidence type="ECO:0000256" key="1">
    <source>
        <dbReference type="SAM" id="MobiDB-lite"/>
    </source>
</evidence>
<accession>A0A4Q7KY62</accession>
<feature type="compositionally biased region" description="Basic and acidic residues" evidence="1">
    <location>
        <begin position="339"/>
        <end position="404"/>
    </location>
</feature>